<evidence type="ECO:0000313" key="3">
    <source>
        <dbReference type="Proteomes" id="UP000266841"/>
    </source>
</evidence>
<comment type="caution">
    <text evidence="2">The sequence shown here is derived from an EMBL/GenBank/DDBJ whole genome shotgun (WGS) entry which is preliminary data.</text>
</comment>
<reference evidence="2 3" key="1">
    <citation type="journal article" date="2012" name="Genome Biol.">
        <title>Genome and low-iron response of an oceanic diatom adapted to chronic iron limitation.</title>
        <authorList>
            <person name="Lommer M."/>
            <person name="Specht M."/>
            <person name="Roy A.S."/>
            <person name="Kraemer L."/>
            <person name="Andreson R."/>
            <person name="Gutowska M.A."/>
            <person name="Wolf J."/>
            <person name="Bergner S.V."/>
            <person name="Schilhabel M.B."/>
            <person name="Klostermeier U.C."/>
            <person name="Beiko R.G."/>
            <person name="Rosenstiel P."/>
            <person name="Hippler M."/>
            <person name="Laroche J."/>
        </authorList>
    </citation>
    <scope>NUCLEOTIDE SEQUENCE [LARGE SCALE GENOMIC DNA]</scope>
    <source>
        <strain evidence="2 3">CCMP1005</strain>
    </source>
</reference>
<evidence type="ECO:0000259" key="1">
    <source>
        <dbReference type="Pfam" id="PF00171"/>
    </source>
</evidence>
<keyword evidence="3" id="KW-1185">Reference proteome</keyword>
<dbReference type="OMA" id="CCCAVER"/>
<dbReference type="Pfam" id="PF00171">
    <property type="entry name" value="Aldedh"/>
    <property type="match status" value="1"/>
</dbReference>
<sequence length="199" mass="22039">CCAVERVFVEESVKARFEEKVVAYAREWKVGPPTEETTKLGPMVSHTQLSIVEDQVKDALDAGAKILYESEIPEDKKGNWAPVRVMTDLDQSMRILKQETFGPVICLSSFDGSEDEAVRLANDSEFGLCSYIYSNDVSKAARVGRRINSGQIGINCYSLAYAQPQCPWVSKSLVLIFTETIKLKDGAISQIGHKHSGCE</sequence>
<name>K0QZL0_THAOC</name>
<dbReference type="eggNOG" id="KOG2450">
    <property type="taxonomic scope" value="Eukaryota"/>
</dbReference>
<protein>
    <recommendedName>
        <fullName evidence="1">Aldehyde dehydrogenase domain-containing protein</fullName>
    </recommendedName>
</protein>
<feature type="domain" description="Aldehyde dehydrogenase" evidence="1">
    <location>
        <begin position="1"/>
        <end position="162"/>
    </location>
</feature>
<dbReference type="Gene3D" id="3.40.309.10">
    <property type="entry name" value="Aldehyde Dehydrogenase, Chain A, domain 2"/>
    <property type="match status" value="1"/>
</dbReference>
<dbReference type="Proteomes" id="UP000266841">
    <property type="component" value="Unassembled WGS sequence"/>
</dbReference>
<gene>
    <name evidence="2" type="ORF">THAOC_36278</name>
</gene>
<dbReference type="EMBL" id="AGNL01048757">
    <property type="protein sequence ID" value="EJK45123.1"/>
    <property type="molecule type" value="Genomic_DNA"/>
</dbReference>
<proteinExistence type="predicted"/>
<dbReference type="OrthoDB" id="310895at2759"/>
<dbReference type="SUPFAM" id="SSF53720">
    <property type="entry name" value="ALDH-like"/>
    <property type="match status" value="1"/>
</dbReference>
<organism evidence="2 3">
    <name type="scientific">Thalassiosira oceanica</name>
    <name type="common">Marine diatom</name>
    <dbReference type="NCBI Taxonomy" id="159749"/>
    <lineage>
        <taxon>Eukaryota</taxon>
        <taxon>Sar</taxon>
        <taxon>Stramenopiles</taxon>
        <taxon>Ochrophyta</taxon>
        <taxon>Bacillariophyta</taxon>
        <taxon>Coscinodiscophyceae</taxon>
        <taxon>Thalassiosirophycidae</taxon>
        <taxon>Thalassiosirales</taxon>
        <taxon>Thalassiosiraceae</taxon>
        <taxon>Thalassiosira</taxon>
    </lineage>
</organism>
<dbReference type="InterPro" id="IPR016161">
    <property type="entry name" value="Ald_DH/histidinol_DH"/>
</dbReference>
<dbReference type="AlphaFoldDB" id="K0QZL0"/>
<dbReference type="PANTHER" id="PTHR11699">
    <property type="entry name" value="ALDEHYDE DEHYDROGENASE-RELATED"/>
    <property type="match status" value="1"/>
</dbReference>
<dbReference type="GO" id="GO:0016620">
    <property type="term" value="F:oxidoreductase activity, acting on the aldehyde or oxo group of donors, NAD or NADP as acceptor"/>
    <property type="evidence" value="ECO:0007669"/>
    <property type="project" value="InterPro"/>
</dbReference>
<dbReference type="InterPro" id="IPR016163">
    <property type="entry name" value="Ald_DH_C"/>
</dbReference>
<evidence type="ECO:0000313" key="2">
    <source>
        <dbReference type="EMBL" id="EJK45123.1"/>
    </source>
</evidence>
<dbReference type="InterPro" id="IPR015590">
    <property type="entry name" value="Aldehyde_DH_dom"/>
</dbReference>
<accession>K0QZL0</accession>
<feature type="non-terminal residue" evidence="2">
    <location>
        <position position="1"/>
    </location>
</feature>